<dbReference type="Pfam" id="PF13516">
    <property type="entry name" value="LRR_6"/>
    <property type="match status" value="1"/>
</dbReference>
<dbReference type="InterPro" id="IPR001611">
    <property type="entry name" value="Leu-rich_rpt"/>
</dbReference>
<keyword evidence="4" id="KW-1185">Reference proteome</keyword>
<dbReference type="GO" id="GO:0019005">
    <property type="term" value="C:SCF ubiquitin ligase complex"/>
    <property type="evidence" value="ECO:0007669"/>
    <property type="project" value="TreeGrafter"/>
</dbReference>
<sequence length="259" mass="28391">MKVPRRMPHPDFPDQPQRPKRESFGMEIGIALMSIVVAGMLLLVGGLIFNWAAKPTPPAVHDNDQDPTVSKFRRVGFEIGRDNENRIQVITTPNPLLVTNIDLALITGLPDLIVLDLRGTQISDEALTHLTDLPSIEQLYLGGSVITDTEPTLFHARFTDAAVDPVVQLTSLKILSLAKTDIGDEAVKKLPALTNLEVLFLLGTNVTDESVDALSQMKSLQELYLQETAVTPEGLKRLREALPETEILPLDESDAGEDS</sequence>
<dbReference type="SUPFAM" id="SSF52047">
    <property type="entry name" value="RNI-like"/>
    <property type="match status" value="1"/>
</dbReference>
<proteinExistence type="predicted"/>
<feature type="transmembrane region" description="Helical" evidence="2">
    <location>
        <begin position="28"/>
        <end position="53"/>
    </location>
</feature>
<keyword evidence="2" id="KW-1133">Transmembrane helix</keyword>
<dbReference type="EMBL" id="CP036289">
    <property type="protein sequence ID" value="QDU73290.1"/>
    <property type="molecule type" value="Genomic_DNA"/>
</dbReference>
<dbReference type="KEGG" id="bvo:Pan97_02590"/>
<reference evidence="4" key="1">
    <citation type="submission" date="2019-02" db="EMBL/GenBank/DDBJ databases">
        <title>Deep-cultivation of Planctomycetes and their phenomic and genomic characterization uncovers novel biology.</title>
        <authorList>
            <person name="Wiegand S."/>
            <person name="Jogler M."/>
            <person name="Boedeker C."/>
            <person name="Pinto D."/>
            <person name="Vollmers J."/>
            <person name="Rivas-Marin E."/>
            <person name="Kohn T."/>
            <person name="Peeters S.H."/>
            <person name="Heuer A."/>
            <person name="Rast P."/>
            <person name="Oberbeckmann S."/>
            <person name="Bunk B."/>
            <person name="Jeske O."/>
            <person name="Meyerdierks A."/>
            <person name="Storesund J.E."/>
            <person name="Kallscheuer N."/>
            <person name="Luecker S."/>
            <person name="Lage O.M."/>
            <person name="Pohl T."/>
            <person name="Merkel B.J."/>
            <person name="Hornburger P."/>
            <person name="Mueller R.-W."/>
            <person name="Bruemmer F."/>
            <person name="Labrenz M."/>
            <person name="Spormann A.M."/>
            <person name="Op den Camp H."/>
            <person name="Overmann J."/>
            <person name="Amann R."/>
            <person name="Jetten M.S.M."/>
            <person name="Mascher T."/>
            <person name="Medema M.H."/>
            <person name="Devos D.P."/>
            <person name="Kaster A.-K."/>
            <person name="Ovreas L."/>
            <person name="Rohde M."/>
            <person name="Galperin M.Y."/>
            <person name="Jogler C."/>
        </authorList>
    </citation>
    <scope>NUCLEOTIDE SEQUENCE [LARGE SCALE GENOMIC DNA]</scope>
    <source>
        <strain evidence="4">Pan97</strain>
    </source>
</reference>
<name>A0A518C234_9BACT</name>
<dbReference type="Proteomes" id="UP000318626">
    <property type="component" value="Chromosome"/>
</dbReference>
<dbReference type="GO" id="GO:0031146">
    <property type="term" value="P:SCF-dependent proteasomal ubiquitin-dependent protein catabolic process"/>
    <property type="evidence" value="ECO:0007669"/>
    <property type="project" value="TreeGrafter"/>
</dbReference>
<dbReference type="RefSeq" id="WP_144970004.1">
    <property type="nucleotide sequence ID" value="NZ_CP036289.1"/>
</dbReference>
<keyword evidence="2" id="KW-0472">Membrane</keyword>
<protein>
    <submittedName>
        <fullName evidence="3">Leucine Rich repeats (2 copies)</fullName>
    </submittedName>
</protein>
<dbReference type="AlphaFoldDB" id="A0A518C234"/>
<keyword evidence="2" id="KW-0812">Transmembrane</keyword>
<evidence type="ECO:0000313" key="4">
    <source>
        <dbReference type="Proteomes" id="UP000318626"/>
    </source>
</evidence>
<dbReference type="OrthoDB" id="258516at2"/>
<dbReference type="PANTHER" id="PTHR13318">
    <property type="entry name" value="PARTNER OF PAIRED, ISOFORM B-RELATED"/>
    <property type="match status" value="1"/>
</dbReference>
<feature type="region of interest" description="Disordered" evidence="1">
    <location>
        <begin position="1"/>
        <end position="20"/>
    </location>
</feature>
<organism evidence="3 4">
    <name type="scientific">Bremerella volcania</name>
    <dbReference type="NCBI Taxonomy" id="2527984"/>
    <lineage>
        <taxon>Bacteria</taxon>
        <taxon>Pseudomonadati</taxon>
        <taxon>Planctomycetota</taxon>
        <taxon>Planctomycetia</taxon>
        <taxon>Pirellulales</taxon>
        <taxon>Pirellulaceae</taxon>
        <taxon>Bremerella</taxon>
    </lineage>
</organism>
<dbReference type="SMART" id="SM00368">
    <property type="entry name" value="LRR_RI"/>
    <property type="match status" value="2"/>
</dbReference>
<evidence type="ECO:0000313" key="3">
    <source>
        <dbReference type="EMBL" id="QDU73290.1"/>
    </source>
</evidence>
<evidence type="ECO:0000256" key="2">
    <source>
        <dbReference type="SAM" id="Phobius"/>
    </source>
</evidence>
<dbReference type="Gene3D" id="3.80.10.10">
    <property type="entry name" value="Ribonuclease Inhibitor"/>
    <property type="match status" value="2"/>
</dbReference>
<dbReference type="InterPro" id="IPR032675">
    <property type="entry name" value="LRR_dom_sf"/>
</dbReference>
<evidence type="ECO:0000256" key="1">
    <source>
        <dbReference type="SAM" id="MobiDB-lite"/>
    </source>
</evidence>
<accession>A0A518C234</accession>
<feature type="compositionally biased region" description="Basic and acidic residues" evidence="1">
    <location>
        <begin position="8"/>
        <end position="20"/>
    </location>
</feature>
<gene>
    <name evidence="3" type="ORF">Pan97_02590</name>
</gene>